<dbReference type="AlphaFoldDB" id="A0A0M3KGC6"/>
<dbReference type="Pfam" id="PF03522">
    <property type="entry name" value="SLC12"/>
    <property type="match status" value="1"/>
</dbReference>
<dbReference type="GO" id="GO:0055075">
    <property type="term" value="P:potassium ion homeostasis"/>
    <property type="evidence" value="ECO:0007669"/>
    <property type="project" value="TreeGrafter"/>
</dbReference>
<feature type="transmembrane region" description="Helical" evidence="5">
    <location>
        <begin position="200"/>
        <end position="224"/>
    </location>
</feature>
<dbReference type="GO" id="GO:0055064">
    <property type="term" value="P:chloride ion homeostasis"/>
    <property type="evidence" value="ECO:0007669"/>
    <property type="project" value="TreeGrafter"/>
</dbReference>
<dbReference type="GO" id="GO:0006884">
    <property type="term" value="P:cell volume homeostasis"/>
    <property type="evidence" value="ECO:0007669"/>
    <property type="project" value="TreeGrafter"/>
</dbReference>
<comment type="subcellular location">
    <subcellularLocation>
        <location evidence="1">Membrane</location>
        <topology evidence="1">Multi-pass membrane protein</topology>
    </subcellularLocation>
</comment>
<evidence type="ECO:0000313" key="7">
    <source>
        <dbReference type="WBParaSite" id="ASIM_0002003901-mRNA-1"/>
    </source>
</evidence>
<dbReference type="WBParaSite" id="ASIM_0002003901-mRNA-1">
    <property type="protein sequence ID" value="ASIM_0002003901-mRNA-1"/>
    <property type="gene ID" value="ASIM_0002003901"/>
</dbReference>
<accession>A0A0M3KGC6</accession>
<keyword evidence="2 5" id="KW-0812">Transmembrane</keyword>
<keyword evidence="3 5" id="KW-1133">Transmembrane helix</keyword>
<evidence type="ECO:0000256" key="5">
    <source>
        <dbReference type="SAM" id="Phobius"/>
    </source>
</evidence>
<dbReference type="GO" id="GO:0015379">
    <property type="term" value="F:potassium:chloride symporter activity"/>
    <property type="evidence" value="ECO:0007669"/>
    <property type="project" value="TreeGrafter"/>
</dbReference>
<feature type="domain" description="SLC12A transporter C-terminal" evidence="6">
    <location>
        <begin position="6"/>
        <end position="46"/>
    </location>
</feature>
<evidence type="ECO:0000256" key="3">
    <source>
        <dbReference type="ARBA" id="ARBA00022989"/>
    </source>
</evidence>
<protein>
    <submittedName>
        <fullName evidence="7">Solute carrier family 12 member 9 (inferred by orthology to a human protein)</fullName>
    </submittedName>
</protein>
<sequence length="317" mass="37059">LVDYLKLKAFVELTVSKSIREGCQQLMRLSGLGAMKPNMVVISYHEKTPTETTLVETCLLKDLKYSRIDRAEVVEYFTAADYMPRGWVLGGRVVRVRFRFYRGLGGFYRGIRGVLPRIWEMNGSCERLTNEEYVHILNDVLHINKSLCVARHFHRLDKETLRTWNGQKKFIDVWPVCMQKPGETGLGWGQRSSLEIAFHFFIKFLANFLLIVEIFGMFPVFRILECFQLFKPNFSSLFLLQLACILSMSSRWRSHTILRVFICVNSLQVCGFFGFFGFFGFWLFDFLVENTNDFDEFFENFQSDLKNFSQKPCSNTS</sequence>
<evidence type="ECO:0000256" key="2">
    <source>
        <dbReference type="ARBA" id="ARBA00022692"/>
    </source>
</evidence>
<reference evidence="7" key="1">
    <citation type="submission" date="2017-02" db="UniProtKB">
        <authorList>
            <consortium name="WormBaseParasite"/>
        </authorList>
    </citation>
    <scope>IDENTIFICATION</scope>
</reference>
<keyword evidence="4 5" id="KW-0472">Membrane</keyword>
<evidence type="ECO:0000259" key="6">
    <source>
        <dbReference type="Pfam" id="PF03522"/>
    </source>
</evidence>
<dbReference type="PANTHER" id="PTHR11827:SF72">
    <property type="entry name" value="GH08340P"/>
    <property type="match status" value="1"/>
</dbReference>
<dbReference type="InterPro" id="IPR018491">
    <property type="entry name" value="SLC12_C"/>
</dbReference>
<evidence type="ECO:0000256" key="4">
    <source>
        <dbReference type="ARBA" id="ARBA00023136"/>
    </source>
</evidence>
<organism evidence="7">
    <name type="scientific">Anisakis simplex</name>
    <name type="common">Herring worm</name>
    <dbReference type="NCBI Taxonomy" id="6269"/>
    <lineage>
        <taxon>Eukaryota</taxon>
        <taxon>Metazoa</taxon>
        <taxon>Ecdysozoa</taxon>
        <taxon>Nematoda</taxon>
        <taxon>Chromadorea</taxon>
        <taxon>Rhabditida</taxon>
        <taxon>Spirurina</taxon>
        <taxon>Ascaridomorpha</taxon>
        <taxon>Ascaridoidea</taxon>
        <taxon>Anisakidae</taxon>
        <taxon>Anisakis</taxon>
        <taxon>Anisakis simplex complex</taxon>
    </lineage>
</organism>
<dbReference type="GO" id="GO:0016020">
    <property type="term" value="C:membrane"/>
    <property type="evidence" value="ECO:0007669"/>
    <property type="project" value="UniProtKB-SubCell"/>
</dbReference>
<dbReference type="PANTHER" id="PTHR11827">
    <property type="entry name" value="SOLUTE CARRIER FAMILY 12, CATION COTRANSPORTERS"/>
    <property type="match status" value="1"/>
</dbReference>
<dbReference type="InterPro" id="IPR004842">
    <property type="entry name" value="SLC12A_fam"/>
</dbReference>
<proteinExistence type="predicted"/>
<name>A0A0M3KGC6_ANISI</name>
<evidence type="ECO:0000256" key="1">
    <source>
        <dbReference type="ARBA" id="ARBA00004141"/>
    </source>
</evidence>
<feature type="transmembrane region" description="Helical" evidence="5">
    <location>
        <begin position="260"/>
        <end position="284"/>
    </location>
</feature>